<gene>
    <name evidence="2" type="ORF">CYNAS_LOCUS7041</name>
</gene>
<evidence type="ECO:0000256" key="1">
    <source>
        <dbReference type="SAM" id="MobiDB-lite"/>
    </source>
</evidence>
<feature type="region of interest" description="Disordered" evidence="1">
    <location>
        <begin position="112"/>
        <end position="178"/>
    </location>
</feature>
<dbReference type="AlphaFoldDB" id="A0AA36GN08"/>
<organism evidence="2 3">
    <name type="scientific">Cylicocyclus nassatus</name>
    <name type="common">Nematode worm</name>
    <dbReference type="NCBI Taxonomy" id="53992"/>
    <lineage>
        <taxon>Eukaryota</taxon>
        <taxon>Metazoa</taxon>
        <taxon>Ecdysozoa</taxon>
        <taxon>Nematoda</taxon>
        <taxon>Chromadorea</taxon>
        <taxon>Rhabditida</taxon>
        <taxon>Rhabditina</taxon>
        <taxon>Rhabditomorpha</taxon>
        <taxon>Strongyloidea</taxon>
        <taxon>Strongylidae</taxon>
        <taxon>Cylicocyclus</taxon>
    </lineage>
</organism>
<sequence length="366" mass="40387">MYGYTAPFWAHPATLNYLRSNDGIQPDKTPQRYLTVGKSDKDKGRKETENKGRSSTKLKLILSGLTLESIFSLAIDKVSDKTERRKAGCGGVAMRKRLLIKNFVNDLCRKKDEQSEEQNGENYSSQEYDNCAESPENDGSTDISYEVEKSRSSSDFSDEEFEEGDVMIPEDDDMTPANDIWLDSAAVPDNTPLSDPLLFESSQPGREGAIGRLGDKSSETRLSLYSLYSSVSESADDGDETLSACDPTESLLPNCLYDCTQTESFSPPLTSLSNITNLSSICDISNASPIQPVLAGESDQIFLSLSNHKYSDLKTYNPDLSLSSLPSPPTNDPPRTCSVATKRRSDDFLLYDSISAEIGYQKKIKL</sequence>
<evidence type="ECO:0000313" key="2">
    <source>
        <dbReference type="EMBL" id="CAJ0595058.1"/>
    </source>
</evidence>
<reference evidence="2" key="1">
    <citation type="submission" date="2023-07" db="EMBL/GenBank/DDBJ databases">
        <authorList>
            <consortium name="CYATHOMIX"/>
        </authorList>
    </citation>
    <scope>NUCLEOTIDE SEQUENCE</scope>
    <source>
        <strain evidence="2">N/A</strain>
    </source>
</reference>
<feature type="region of interest" description="Disordered" evidence="1">
    <location>
        <begin position="21"/>
        <end position="55"/>
    </location>
</feature>
<feature type="compositionally biased region" description="Acidic residues" evidence="1">
    <location>
        <begin position="156"/>
        <end position="174"/>
    </location>
</feature>
<protein>
    <submittedName>
        <fullName evidence="2">Uncharacterized protein</fullName>
    </submittedName>
</protein>
<name>A0AA36GN08_CYLNA</name>
<proteinExistence type="predicted"/>
<comment type="caution">
    <text evidence="2">The sequence shown here is derived from an EMBL/GenBank/DDBJ whole genome shotgun (WGS) entry which is preliminary data.</text>
</comment>
<keyword evidence="3" id="KW-1185">Reference proteome</keyword>
<dbReference type="EMBL" id="CATQJL010000112">
    <property type="protein sequence ID" value="CAJ0595058.1"/>
    <property type="molecule type" value="Genomic_DNA"/>
</dbReference>
<dbReference type="Proteomes" id="UP001176961">
    <property type="component" value="Unassembled WGS sequence"/>
</dbReference>
<feature type="compositionally biased region" description="Basic and acidic residues" evidence="1">
    <location>
        <begin position="38"/>
        <end position="52"/>
    </location>
</feature>
<accession>A0AA36GN08</accession>
<evidence type="ECO:0000313" key="3">
    <source>
        <dbReference type="Proteomes" id="UP001176961"/>
    </source>
</evidence>